<keyword evidence="6" id="KW-1185">Reference proteome</keyword>
<dbReference type="PROSITE" id="PS51029">
    <property type="entry name" value="MADF"/>
    <property type="match status" value="1"/>
</dbReference>
<dbReference type="InterPro" id="IPR039353">
    <property type="entry name" value="TF_Adf1"/>
</dbReference>
<dbReference type="EMBL" id="JABSTU010000007">
    <property type="protein sequence ID" value="KAH8025586.1"/>
    <property type="molecule type" value="Genomic_DNA"/>
</dbReference>
<dbReference type="SMART" id="SM00595">
    <property type="entry name" value="MADF"/>
    <property type="match status" value="1"/>
</dbReference>
<feature type="compositionally biased region" description="Basic and acidic residues" evidence="2">
    <location>
        <begin position="222"/>
        <end position="239"/>
    </location>
</feature>
<keyword evidence="1" id="KW-0539">Nucleus</keyword>
<dbReference type="Proteomes" id="UP000821866">
    <property type="component" value="Unassembled WGS sequence"/>
</dbReference>
<dbReference type="GO" id="GO:0006357">
    <property type="term" value="P:regulation of transcription by RNA polymerase II"/>
    <property type="evidence" value="ECO:0007669"/>
    <property type="project" value="TreeGrafter"/>
</dbReference>
<comment type="caution">
    <text evidence="5">The sequence shown here is derived from an EMBL/GenBank/DDBJ whole genome shotgun (WGS) entry which is preliminary data.</text>
</comment>
<evidence type="ECO:0000313" key="6">
    <source>
        <dbReference type="Proteomes" id="UP000821866"/>
    </source>
</evidence>
<feature type="compositionally biased region" description="Polar residues" evidence="2">
    <location>
        <begin position="313"/>
        <end position="326"/>
    </location>
</feature>
<dbReference type="PROSITE" id="PS51031">
    <property type="entry name" value="BESS"/>
    <property type="match status" value="1"/>
</dbReference>
<feature type="region of interest" description="Disordered" evidence="2">
    <location>
        <begin position="285"/>
        <end position="340"/>
    </location>
</feature>
<protein>
    <submittedName>
        <fullName evidence="5">Uncharacterized protein</fullName>
    </submittedName>
</protein>
<accession>A0A9J6DUS6</accession>
<proteinExistence type="predicted"/>
<name>A0A9J6DUS6_RHIMP</name>
<dbReference type="GO" id="GO:0005634">
    <property type="term" value="C:nucleus"/>
    <property type="evidence" value="ECO:0007669"/>
    <property type="project" value="UniProtKB-SubCell"/>
</dbReference>
<dbReference type="VEuPathDB" id="VectorBase:LOC119168516"/>
<reference evidence="5" key="2">
    <citation type="submission" date="2021-09" db="EMBL/GenBank/DDBJ databases">
        <authorList>
            <person name="Jia N."/>
            <person name="Wang J."/>
            <person name="Shi W."/>
            <person name="Du L."/>
            <person name="Sun Y."/>
            <person name="Zhan W."/>
            <person name="Jiang J."/>
            <person name="Wang Q."/>
            <person name="Zhang B."/>
            <person name="Ji P."/>
            <person name="Sakyi L.B."/>
            <person name="Cui X."/>
            <person name="Yuan T."/>
            <person name="Jiang B."/>
            <person name="Yang W."/>
            <person name="Lam T.T.-Y."/>
            <person name="Chang Q."/>
            <person name="Ding S."/>
            <person name="Wang X."/>
            <person name="Zhu J."/>
            <person name="Ruan X."/>
            <person name="Zhao L."/>
            <person name="Wei J."/>
            <person name="Que T."/>
            <person name="Du C."/>
            <person name="Cheng J."/>
            <person name="Dai P."/>
            <person name="Han X."/>
            <person name="Huang E."/>
            <person name="Gao Y."/>
            <person name="Liu J."/>
            <person name="Shao H."/>
            <person name="Ye R."/>
            <person name="Li L."/>
            <person name="Wei W."/>
            <person name="Wang X."/>
            <person name="Wang C."/>
            <person name="Huo Q."/>
            <person name="Li W."/>
            <person name="Guo W."/>
            <person name="Chen H."/>
            <person name="Chen S."/>
            <person name="Zhou L."/>
            <person name="Zhou L."/>
            <person name="Ni X."/>
            <person name="Tian J."/>
            <person name="Zhou Y."/>
            <person name="Sheng Y."/>
            <person name="Liu T."/>
            <person name="Pan Y."/>
            <person name="Xia L."/>
            <person name="Li J."/>
            <person name="Zhao F."/>
            <person name="Cao W."/>
        </authorList>
    </citation>
    <scope>NUCLEOTIDE SEQUENCE</scope>
    <source>
        <strain evidence="5">Rmic-2018</strain>
        <tissue evidence="5">Larvae</tissue>
    </source>
</reference>
<dbReference type="GO" id="GO:0005667">
    <property type="term" value="C:transcription regulator complex"/>
    <property type="evidence" value="ECO:0007669"/>
    <property type="project" value="TreeGrafter"/>
</dbReference>
<feature type="compositionally biased region" description="Polar residues" evidence="2">
    <location>
        <begin position="285"/>
        <end position="297"/>
    </location>
</feature>
<dbReference type="InterPro" id="IPR004210">
    <property type="entry name" value="BESS_motif"/>
</dbReference>
<dbReference type="PANTHER" id="PTHR12243:SF64">
    <property type="entry name" value="DORSAL INTERACTING PROTEIN 3-RELATED"/>
    <property type="match status" value="1"/>
</dbReference>
<feature type="region of interest" description="Disordered" evidence="2">
    <location>
        <begin position="168"/>
        <end position="193"/>
    </location>
</feature>
<dbReference type="Pfam" id="PF10545">
    <property type="entry name" value="MADF_DNA_bdg"/>
    <property type="match status" value="1"/>
</dbReference>
<evidence type="ECO:0000259" key="4">
    <source>
        <dbReference type="PROSITE" id="PS51031"/>
    </source>
</evidence>
<dbReference type="PANTHER" id="PTHR12243">
    <property type="entry name" value="MADF DOMAIN TRANSCRIPTION FACTOR"/>
    <property type="match status" value="1"/>
</dbReference>
<evidence type="ECO:0000313" key="5">
    <source>
        <dbReference type="EMBL" id="KAH8025586.1"/>
    </source>
</evidence>
<gene>
    <name evidence="5" type="ORF">HPB51_010044</name>
</gene>
<feature type="region of interest" description="Disordered" evidence="2">
    <location>
        <begin position="217"/>
        <end position="243"/>
    </location>
</feature>
<organism evidence="5 6">
    <name type="scientific">Rhipicephalus microplus</name>
    <name type="common">Cattle tick</name>
    <name type="synonym">Boophilus microplus</name>
    <dbReference type="NCBI Taxonomy" id="6941"/>
    <lineage>
        <taxon>Eukaryota</taxon>
        <taxon>Metazoa</taxon>
        <taxon>Ecdysozoa</taxon>
        <taxon>Arthropoda</taxon>
        <taxon>Chelicerata</taxon>
        <taxon>Arachnida</taxon>
        <taxon>Acari</taxon>
        <taxon>Parasitiformes</taxon>
        <taxon>Ixodida</taxon>
        <taxon>Ixodoidea</taxon>
        <taxon>Ixodidae</taxon>
        <taxon>Rhipicephalinae</taxon>
        <taxon>Rhipicephalus</taxon>
        <taxon>Boophilus</taxon>
    </lineage>
</organism>
<feature type="domain" description="BESS" evidence="4">
    <location>
        <begin position="357"/>
        <end position="396"/>
    </location>
</feature>
<dbReference type="AlphaFoldDB" id="A0A9J6DUS6"/>
<comment type="subcellular location">
    <subcellularLocation>
        <location evidence="1">Nucleus</location>
    </subcellularLocation>
</comment>
<feature type="compositionally biased region" description="Acidic residues" evidence="2">
    <location>
        <begin position="172"/>
        <end position="184"/>
    </location>
</feature>
<evidence type="ECO:0000256" key="1">
    <source>
        <dbReference type="PROSITE-ProRule" id="PRU00371"/>
    </source>
</evidence>
<evidence type="ECO:0000256" key="2">
    <source>
        <dbReference type="SAM" id="MobiDB-lite"/>
    </source>
</evidence>
<dbReference type="InterPro" id="IPR006578">
    <property type="entry name" value="MADF-dom"/>
</dbReference>
<sequence length="396" mass="44334">MKGVEPQLYARVRARDSTRSRAYALPRDGRRRRARRSARVRKDLAMPDIFTRAGSCSLGSSQSNAAAAGFRSSCLSAAMAALCKLSAMAVNNEKLISCVASRTSLWLATHKDHKNRQVKDALWKEVGQIMYPGKASKECITALQKRWKFLRDKFRRLFVLAQKKKKSGMGAEDADSDTEDEGDEGNQPADSLVQPASWPFYEQLVFLRDTMTFRETSGNFESQRRQRKEDVRQVARQETPETLFRDMCPSQFDTIELDQTDDPADLYPAPAVSVECSPSLLEQGMSSLEATQSSESAPSPLGTASPLGLAATSLESQGSSLASMSVMQPPKKRQKKDDNDSLLVEHLGKLTNSLEDQDDHHYFALSLVKSMRKVKKEDHLRMRMKILEVIQQFNSS</sequence>
<feature type="domain" description="MADF" evidence="3">
    <location>
        <begin position="94"/>
        <end position="212"/>
    </location>
</feature>
<dbReference type="GO" id="GO:0003677">
    <property type="term" value="F:DNA binding"/>
    <property type="evidence" value="ECO:0007669"/>
    <property type="project" value="InterPro"/>
</dbReference>
<reference evidence="5" key="1">
    <citation type="journal article" date="2020" name="Cell">
        <title>Large-Scale Comparative Analyses of Tick Genomes Elucidate Their Genetic Diversity and Vector Capacities.</title>
        <authorList>
            <consortium name="Tick Genome and Microbiome Consortium (TIGMIC)"/>
            <person name="Jia N."/>
            <person name="Wang J."/>
            <person name="Shi W."/>
            <person name="Du L."/>
            <person name="Sun Y."/>
            <person name="Zhan W."/>
            <person name="Jiang J.F."/>
            <person name="Wang Q."/>
            <person name="Zhang B."/>
            <person name="Ji P."/>
            <person name="Bell-Sakyi L."/>
            <person name="Cui X.M."/>
            <person name="Yuan T.T."/>
            <person name="Jiang B.G."/>
            <person name="Yang W.F."/>
            <person name="Lam T.T."/>
            <person name="Chang Q.C."/>
            <person name="Ding S.J."/>
            <person name="Wang X.J."/>
            <person name="Zhu J.G."/>
            <person name="Ruan X.D."/>
            <person name="Zhao L."/>
            <person name="Wei J.T."/>
            <person name="Ye R.Z."/>
            <person name="Que T.C."/>
            <person name="Du C.H."/>
            <person name="Zhou Y.H."/>
            <person name="Cheng J.X."/>
            <person name="Dai P.F."/>
            <person name="Guo W.B."/>
            <person name="Han X.H."/>
            <person name="Huang E.J."/>
            <person name="Li L.F."/>
            <person name="Wei W."/>
            <person name="Gao Y.C."/>
            <person name="Liu J.Z."/>
            <person name="Shao H.Z."/>
            <person name="Wang X."/>
            <person name="Wang C.C."/>
            <person name="Yang T.C."/>
            <person name="Huo Q.B."/>
            <person name="Li W."/>
            <person name="Chen H.Y."/>
            <person name="Chen S.E."/>
            <person name="Zhou L.G."/>
            <person name="Ni X.B."/>
            <person name="Tian J.H."/>
            <person name="Sheng Y."/>
            <person name="Liu T."/>
            <person name="Pan Y.S."/>
            <person name="Xia L.Y."/>
            <person name="Li J."/>
            <person name="Zhao F."/>
            <person name="Cao W.C."/>
        </authorList>
    </citation>
    <scope>NUCLEOTIDE SEQUENCE</scope>
    <source>
        <strain evidence="5">Rmic-2018</strain>
    </source>
</reference>
<evidence type="ECO:0000259" key="3">
    <source>
        <dbReference type="PROSITE" id="PS51029"/>
    </source>
</evidence>